<comment type="caution">
    <text evidence="3">The sequence shown here is derived from an EMBL/GenBank/DDBJ whole genome shotgun (WGS) entry which is preliminary data.</text>
</comment>
<organism evidence="3 4">
    <name type="scientific">Deinococcus cellulosilyticus (strain DSM 18568 / NBRC 106333 / KACC 11606 / 5516J-15)</name>
    <dbReference type="NCBI Taxonomy" id="1223518"/>
    <lineage>
        <taxon>Bacteria</taxon>
        <taxon>Thermotogati</taxon>
        <taxon>Deinococcota</taxon>
        <taxon>Deinococci</taxon>
        <taxon>Deinococcales</taxon>
        <taxon>Deinococcaceae</taxon>
        <taxon>Deinococcus</taxon>
    </lineage>
</organism>
<dbReference type="PANTHER" id="PTHR37957">
    <property type="entry name" value="BLR7070 PROTEIN"/>
    <property type="match status" value="1"/>
</dbReference>
<gene>
    <name evidence="3" type="ORF">DC3_26700</name>
</gene>
<evidence type="ECO:0000259" key="2">
    <source>
        <dbReference type="Pfam" id="PF13449"/>
    </source>
</evidence>
<dbReference type="InterPro" id="IPR018247">
    <property type="entry name" value="EF_Hand_1_Ca_BS"/>
</dbReference>
<evidence type="ECO:0000313" key="4">
    <source>
        <dbReference type="Proteomes" id="UP000321306"/>
    </source>
</evidence>
<keyword evidence="4" id="KW-1185">Reference proteome</keyword>
<sequence>MRKFAVSLMFMLGLAQATTLSGYAVLPADTFAAGPASGAFNGQGVRGVPRFQGQPVQGFSAVQFSGTCGTYLAMPDNGFGSKPNSADYLLRLYAVTPTFKTSPAAQGSVKVGDFIQLRDPDKKVPFLLVNENTPERLLTGADFDIESFVQDNNGDIWIGDEFGPYLLHFDATGKLLEAPFKVPTFAQGSDPSKDFVMSPQNPAVLAASPAPGQPSLANLASSGGFEGMAINASRTRLYALLEKTVVGDGEYDLRIYEFDLASKTFTGKIHTYTKEEPGYAIGDMAVINDNEFLVIERDNKSGSDAAFKQIFRINLTDLDAEGKLNKQDIVDLMNIRDPQNLAGFGETFTFPFVTIEDVLVINPTTLLVMNDNNYDGKGGRGPDIKDPNEFLWLTLDQPLNVATGVGQPENCK</sequence>
<evidence type="ECO:0000256" key="1">
    <source>
        <dbReference type="SAM" id="SignalP"/>
    </source>
</evidence>
<dbReference type="PROSITE" id="PS00018">
    <property type="entry name" value="EF_HAND_1"/>
    <property type="match status" value="1"/>
</dbReference>
<dbReference type="Pfam" id="PF13449">
    <property type="entry name" value="Phytase-like"/>
    <property type="match status" value="1"/>
</dbReference>
<dbReference type="Proteomes" id="UP000321306">
    <property type="component" value="Unassembled WGS sequence"/>
</dbReference>
<dbReference type="EMBL" id="BJXB01000011">
    <property type="protein sequence ID" value="GEM47035.1"/>
    <property type="molecule type" value="Genomic_DNA"/>
</dbReference>
<reference evidence="3 4" key="1">
    <citation type="submission" date="2019-07" db="EMBL/GenBank/DDBJ databases">
        <title>Whole genome shotgun sequence of Deinococcus cellulosilyticus NBRC 106333.</title>
        <authorList>
            <person name="Hosoyama A."/>
            <person name="Uohara A."/>
            <person name="Ohji S."/>
            <person name="Ichikawa N."/>
        </authorList>
    </citation>
    <scope>NUCLEOTIDE SEQUENCE [LARGE SCALE GENOMIC DNA]</scope>
    <source>
        <strain evidence="3 4">NBRC 106333</strain>
    </source>
</reference>
<dbReference type="PANTHER" id="PTHR37957:SF1">
    <property type="entry name" value="PHYTASE-LIKE DOMAIN-CONTAINING PROTEIN"/>
    <property type="match status" value="1"/>
</dbReference>
<accession>A0A511N2G0</accession>
<dbReference type="RefSeq" id="WP_222594759.1">
    <property type="nucleotide sequence ID" value="NZ_BJXB01000011.1"/>
</dbReference>
<dbReference type="GO" id="GO:0016740">
    <property type="term" value="F:transferase activity"/>
    <property type="evidence" value="ECO:0007669"/>
    <property type="project" value="UniProtKB-KW"/>
</dbReference>
<keyword evidence="1" id="KW-0732">Signal</keyword>
<dbReference type="InterPro" id="IPR027372">
    <property type="entry name" value="Phytase-like_dom"/>
</dbReference>
<dbReference type="SUPFAM" id="SSF75011">
    <property type="entry name" value="3-carboxy-cis,cis-mucoante lactonizing enzyme"/>
    <property type="match status" value="1"/>
</dbReference>
<keyword evidence="3" id="KW-0808">Transferase</keyword>
<feature type="signal peptide" evidence="1">
    <location>
        <begin position="1"/>
        <end position="17"/>
    </location>
</feature>
<name>A0A511N2G0_DEIC1</name>
<evidence type="ECO:0000313" key="3">
    <source>
        <dbReference type="EMBL" id="GEM47035.1"/>
    </source>
</evidence>
<proteinExistence type="predicted"/>
<protein>
    <submittedName>
        <fullName evidence="3">Glycosyl transferase family 1</fullName>
    </submittedName>
</protein>
<feature type="domain" description="Phytase-like" evidence="2">
    <location>
        <begin position="54"/>
        <end position="374"/>
    </location>
</feature>
<dbReference type="AlphaFoldDB" id="A0A511N2G0"/>
<feature type="chain" id="PRO_5022049537" evidence="1">
    <location>
        <begin position="18"/>
        <end position="412"/>
    </location>
</feature>